<dbReference type="EMBL" id="CP080598">
    <property type="protein sequence ID" value="QYX31538.1"/>
    <property type="molecule type" value="Genomic_DNA"/>
</dbReference>
<organism evidence="1 2">
    <name type="scientific">Sphaerospermopsis torques-reginae ITEP-024</name>
    <dbReference type="NCBI Taxonomy" id="984208"/>
    <lineage>
        <taxon>Bacteria</taxon>
        <taxon>Bacillati</taxon>
        <taxon>Cyanobacteriota</taxon>
        <taxon>Cyanophyceae</taxon>
        <taxon>Nostocales</taxon>
        <taxon>Aphanizomenonaceae</taxon>
        <taxon>Sphaerospermopsis</taxon>
        <taxon>Sphaerospermopsis torques-reginae</taxon>
    </lineage>
</organism>
<evidence type="ECO:0000313" key="1">
    <source>
        <dbReference type="EMBL" id="QYX31538.1"/>
    </source>
</evidence>
<dbReference type="RefSeq" id="WP_220609566.1">
    <property type="nucleotide sequence ID" value="NZ_CP080598.1"/>
</dbReference>
<dbReference type="Proteomes" id="UP000826540">
    <property type="component" value="Chromosome"/>
</dbReference>
<name>A0ABX8WYK7_9CYAN</name>
<protein>
    <recommendedName>
        <fullName evidence="3">Helicase/UvrB N-terminal domain-containing protein</fullName>
    </recommendedName>
</protein>
<reference evidence="1 2" key="1">
    <citation type="journal article" date="2022" name="J. Am. Chem. Soc.">
        <title>Biosynthesis of Guanitoxin Enables Global Environmental Detection in Freshwater Cyanobacteria.</title>
        <authorList>
            <person name="Lima S.T."/>
            <person name="Fallon T.R."/>
            <person name="Cordoza J.L."/>
            <person name="Chekan J.R."/>
            <person name="Delbaje E."/>
            <person name="Hopiavuori A.R."/>
            <person name="Alvarenga D.O."/>
            <person name="Wood S.M."/>
            <person name="Luhavaya H."/>
            <person name="Baumgartner J.T."/>
            <person name="Dorr F.A."/>
            <person name="Etchegaray A."/>
            <person name="Pinto E."/>
            <person name="McKinnie S.M.K."/>
            <person name="Fiore M.F."/>
            <person name="Moore B.S."/>
        </authorList>
    </citation>
    <scope>NUCLEOTIDE SEQUENCE [LARGE SCALE GENOMIC DNA]</scope>
    <source>
        <strain evidence="1 2">ITEP-024</strain>
    </source>
</reference>
<proteinExistence type="predicted"/>
<evidence type="ECO:0000313" key="2">
    <source>
        <dbReference type="Proteomes" id="UP000826540"/>
    </source>
</evidence>
<sequence length="1177" mass="138490">MQEILKKYCQNHHGLLLLSMPTGFGKTYNVFNFIYENYQEFAENNRKIIFLTNLKKNLEVKTLKEMFIKNGNEDDYDQYVLFIDSNSETVIKNLVEIDDEIPDEFKNKDSYKNLKNYIELYNIPKLPKKAQDNFKDKIRKDIERAFRGDIQKILKEKFPSKEAKLQAIKNNTDYQWIGKLYPAVFTDEKTVLFLSMDKFIVKNSTLIEPSYYFYERLSQGQFKNSLIFIDEFDSTKERILDKIIESGLQRKIDFIDLFLSIHNHLAKLTDSEDLTKPSKHWEKKQAQGKNWLSPKEQIKDLKTKAQEIFKKYKLQYICKSDPKSFTRKRNFLFYDYKFHNVIDLNKRIEIHQDSRKRTNWIKAVDFKENSSEVQSDNIYNIYSLLAEIAGFLTYFQKGVSNLADNYRWLKKENKGIEFDFEFAIKSVLNHFCQDEKDVDLLTNNILNDELPYKFASEKPISKLQCFYDRGFRYYDIVDSDEHDTLSKIYMFNFNHTPESLLAEVCSKAMVVGISATAGLDTNIGNYDIKYLKSRLSDSFKQLEPYEMEELRNKYYQTTQGYDQVEIIPHFIRTESHKDAIKQLQEILDDEDLANSVVNGLLREIQDNTNNGNDTEDNNKQIEFAFCRYVKALTVWKYFIEHPECHSFLCFFNKLPKDNDPTFNIKTLKKYAKYILDPELDEKQKDSYIEKTIVPLTSNNFEETKEKIAKDLKDNKRRFIISAYQTIGVGQNLQFPIPANLASKIIPINNNREKSENIDINGIYLDNPTNLLINIYNEQFKNNDSDFIKYIFQLEFLRANRDFSGMTFNIKLNEAFKRYVGIGKYEKKPGDISLYDTRGYSYFLNKVIMQAIGRICRTNMKFPTIHILADDGIRKHLAEFSLPQGVIPVREYTALLKKAATSSEKSQEIKAAEIDAVNRSEVSAAYIISTLEKTWNAQSVKEWKELRQQVLYHPTLIQEFECDHKWHNIYVKLPQPGNSYYFSQENDYKKIEVFFNNEYGKKKVRTVGKNDARLTELMRIDILRELFINCGYAMQFPESELIITPPIFNNIYKGALGEVCGEHILKTWLNISLSELDAKEFERFDFKIKPNIYIDFKLWKDTVIVESDPQIDKIRKKMQEVKAARVYIINILGSSDREFKPIISDHGKIIEVPYLCKNNQVDNQAIEFISNSFKELSK</sequence>
<keyword evidence="2" id="KW-1185">Reference proteome</keyword>
<evidence type="ECO:0008006" key="3">
    <source>
        <dbReference type="Google" id="ProtNLM"/>
    </source>
</evidence>
<gene>
    <name evidence="1" type="ORF">K2F26_22515</name>
</gene>
<accession>A0ABX8WYK7</accession>